<protein>
    <submittedName>
        <fullName evidence="5">Pentatricopeptide repeat protein</fullName>
    </submittedName>
</protein>
<dbReference type="Pfam" id="PF13041">
    <property type="entry name" value="PPR_2"/>
    <property type="match status" value="1"/>
</dbReference>
<evidence type="ECO:0000313" key="5">
    <source>
        <dbReference type="EMBL" id="AYM01020.1"/>
    </source>
</evidence>
<accession>A0A678WG17</accession>
<feature type="repeat" description="PPR" evidence="3">
    <location>
        <begin position="5"/>
        <end position="35"/>
    </location>
</feature>
<dbReference type="GO" id="GO:0009451">
    <property type="term" value="P:RNA modification"/>
    <property type="evidence" value="ECO:0007669"/>
    <property type="project" value="InterPro"/>
</dbReference>
<feature type="repeat" description="PPR" evidence="3">
    <location>
        <begin position="261"/>
        <end position="295"/>
    </location>
</feature>
<feature type="repeat" description="PPR" evidence="3">
    <location>
        <begin position="129"/>
        <end position="163"/>
    </location>
</feature>
<dbReference type="Pfam" id="PF01535">
    <property type="entry name" value="PPR"/>
    <property type="match status" value="6"/>
</dbReference>
<reference evidence="5" key="1">
    <citation type="journal article" date="2018" name="Molecules">
        <title>The Pentatricopeptide Repeat Gene Family in Salvia miltiorrhiza: Genome-Wide Characterization and Expression Analysis.</title>
        <authorList>
            <person name="Li H."/>
            <person name="Li C."/>
            <person name="Deng Y."/>
            <person name="Jiang X."/>
            <person name="Lu S."/>
        </authorList>
    </citation>
    <scope>NUCLEOTIDE SEQUENCE</scope>
</reference>
<dbReference type="Gene3D" id="1.25.40.10">
    <property type="entry name" value="Tetratricopeptide repeat domain"/>
    <property type="match status" value="5"/>
</dbReference>
<dbReference type="NCBIfam" id="TIGR00756">
    <property type="entry name" value="PPR"/>
    <property type="match status" value="7"/>
</dbReference>
<organism evidence="5">
    <name type="scientific">Salvia miltiorrhiza</name>
    <name type="common">Chinese sage</name>
    <dbReference type="NCBI Taxonomy" id="226208"/>
    <lineage>
        <taxon>Eukaryota</taxon>
        <taxon>Viridiplantae</taxon>
        <taxon>Streptophyta</taxon>
        <taxon>Embryophyta</taxon>
        <taxon>Tracheophyta</taxon>
        <taxon>Spermatophyta</taxon>
        <taxon>Magnoliopsida</taxon>
        <taxon>eudicotyledons</taxon>
        <taxon>Gunneridae</taxon>
        <taxon>Pentapetalae</taxon>
        <taxon>asterids</taxon>
        <taxon>lamiids</taxon>
        <taxon>Lamiales</taxon>
        <taxon>Lamiaceae</taxon>
        <taxon>Nepetoideae</taxon>
        <taxon>Mentheae</taxon>
        <taxon>Salviinae</taxon>
        <taxon>Salvia</taxon>
        <taxon>Salvia incertae sedis</taxon>
    </lineage>
</organism>
<dbReference type="AlphaFoldDB" id="A0A678WG17"/>
<sequence length="576" mass="65380">MPSKTEFAYNAMISGYLQNGLMDEAKRVFDKMPVKNIVSWNVILSGYLQNGLLDEAKRVFDEMPVKNVVSWTTILSGYIQNGLMDKAKRVFDEMPVKNVFSWTTILSGYVQNGLLDLAKRIFDEMPVKNIFSWNVILSGYMQNGLMDEARRIFDEMPNRDSVSWATMIGGYGQNGDNKEALRFFIEATRDWERLNTCAFAFVLSTCADIVAFELGKQIHGRVVKGGIEFKCNVGNALVSMYCSCGNIKEAYDVFKRIEDKDVISWNTIINGYARHGYGQEALQHFDSMKQTSIQPDEITMVGVLTACSHTGLVDKGTHYFYSMSQDHGIEPDIKHYNCLIDLLGRAGRLDEAQNLVKSMPFEPNGVTWTCLLSASRIHESTELGEKAAKMLLSLEPWNTSLYVLLSNLYAASGRWEDVKKMQLKMRGMGITKTKGSSWVKVLNKVHTFCVGDFTHPDSKSICAFLEELDLRMISISAHSWKSWIRGRKRTDMSPQQTFVLHDVEEEELLHTLKYHCERLVVAYGIMKIPSGRPVCVFKNLCGDRTLTKIAGRLIILRDVGRFHHFEGGVYNCGSYW</sequence>
<dbReference type="Pfam" id="PF20431">
    <property type="entry name" value="E_motif"/>
    <property type="match status" value="1"/>
</dbReference>
<dbReference type="InterPro" id="IPR046848">
    <property type="entry name" value="E_motif"/>
</dbReference>
<dbReference type="EMBL" id="MH005020">
    <property type="protein sequence ID" value="AYM01020.1"/>
    <property type="molecule type" value="mRNA"/>
</dbReference>
<dbReference type="FunFam" id="1.25.40.10:FF:000031">
    <property type="entry name" value="Pentatricopeptide repeat-containing protein mitochondrial"/>
    <property type="match status" value="1"/>
</dbReference>
<dbReference type="FunFam" id="1.25.40.10:FF:000366">
    <property type="entry name" value="Pentatricopeptide (PPR) repeat-containing protein"/>
    <property type="match status" value="1"/>
</dbReference>
<feature type="repeat" description="PPR" evidence="3">
    <location>
        <begin position="332"/>
        <end position="362"/>
    </location>
</feature>
<dbReference type="Pfam" id="PF12854">
    <property type="entry name" value="PPR_1"/>
    <property type="match status" value="1"/>
</dbReference>
<dbReference type="GO" id="GO:0003723">
    <property type="term" value="F:RNA binding"/>
    <property type="evidence" value="ECO:0007669"/>
    <property type="project" value="InterPro"/>
</dbReference>
<dbReference type="PROSITE" id="PS51375">
    <property type="entry name" value="PPR"/>
    <property type="match status" value="6"/>
</dbReference>
<dbReference type="InterPro" id="IPR011990">
    <property type="entry name" value="TPR-like_helical_dom_sf"/>
</dbReference>
<dbReference type="GO" id="GO:0008270">
    <property type="term" value="F:zinc ion binding"/>
    <property type="evidence" value="ECO:0007669"/>
    <property type="project" value="InterPro"/>
</dbReference>
<comment type="similarity">
    <text evidence="1">Belongs to the PPR family. PCMP-H subfamily.</text>
</comment>
<evidence type="ECO:0000259" key="4">
    <source>
        <dbReference type="Pfam" id="PF14432"/>
    </source>
</evidence>
<dbReference type="PANTHER" id="PTHR47926">
    <property type="entry name" value="PENTATRICOPEPTIDE REPEAT-CONTAINING PROTEIN"/>
    <property type="match status" value="1"/>
</dbReference>
<proteinExistence type="evidence at transcript level"/>
<dbReference type="Pfam" id="PF14432">
    <property type="entry name" value="DYW_deaminase"/>
    <property type="match status" value="1"/>
</dbReference>
<evidence type="ECO:0000256" key="2">
    <source>
        <dbReference type="ARBA" id="ARBA00022737"/>
    </source>
</evidence>
<dbReference type="FunFam" id="1.25.40.10:FF:000125">
    <property type="entry name" value="Pentatricopeptide repeat-containing protein"/>
    <property type="match status" value="2"/>
</dbReference>
<feature type="repeat" description="PPR" evidence="3">
    <location>
        <begin position="98"/>
        <end position="128"/>
    </location>
</feature>
<evidence type="ECO:0000256" key="1">
    <source>
        <dbReference type="ARBA" id="ARBA00006643"/>
    </source>
</evidence>
<dbReference type="InterPro" id="IPR032867">
    <property type="entry name" value="DYW_dom"/>
</dbReference>
<dbReference type="InterPro" id="IPR046960">
    <property type="entry name" value="PPR_At4g14850-like_plant"/>
</dbReference>
<reference evidence="5" key="2">
    <citation type="submission" date="2018-02" db="EMBL/GenBank/DDBJ databases">
        <authorList>
            <person name="Li H.Q."/>
            <person name="Lu S.F."/>
        </authorList>
    </citation>
    <scope>NUCLEOTIDE SEQUENCE</scope>
</reference>
<dbReference type="PANTHER" id="PTHR47926:SF433">
    <property type="entry name" value="PENTATRICOPEPTIDE REPEAT-CONTAINING PROTEIN"/>
    <property type="match status" value="1"/>
</dbReference>
<evidence type="ECO:0000256" key="3">
    <source>
        <dbReference type="PROSITE-ProRule" id="PRU00708"/>
    </source>
</evidence>
<feature type="domain" description="DYW" evidence="4">
    <location>
        <begin position="493"/>
        <end position="576"/>
    </location>
</feature>
<keyword evidence="2" id="KW-0677">Repeat</keyword>
<dbReference type="InterPro" id="IPR002885">
    <property type="entry name" value="PPR_rpt"/>
</dbReference>
<feature type="repeat" description="PPR" evidence="3">
    <location>
        <begin position="36"/>
        <end position="70"/>
    </location>
</feature>
<dbReference type="GO" id="GO:0048731">
    <property type="term" value="P:system development"/>
    <property type="evidence" value="ECO:0007669"/>
    <property type="project" value="UniProtKB-ARBA"/>
</dbReference>
<name>A0A678WG17_SALMI</name>